<feature type="compositionally biased region" description="Polar residues" evidence="1">
    <location>
        <begin position="1"/>
        <end position="34"/>
    </location>
</feature>
<feature type="compositionally biased region" description="Basic and acidic residues" evidence="1">
    <location>
        <begin position="56"/>
        <end position="71"/>
    </location>
</feature>
<feature type="region of interest" description="Disordered" evidence="1">
    <location>
        <begin position="1"/>
        <end position="76"/>
    </location>
</feature>
<evidence type="ECO:0000256" key="1">
    <source>
        <dbReference type="SAM" id="MobiDB-lite"/>
    </source>
</evidence>
<comment type="caution">
    <text evidence="2">The sequence shown here is derived from an EMBL/GenBank/DDBJ whole genome shotgun (WGS) entry which is preliminary data.</text>
</comment>
<organism evidence="2 3">
    <name type="scientific">Aphanomyces astaci</name>
    <name type="common">Crayfish plague agent</name>
    <dbReference type="NCBI Taxonomy" id="112090"/>
    <lineage>
        <taxon>Eukaryota</taxon>
        <taxon>Sar</taxon>
        <taxon>Stramenopiles</taxon>
        <taxon>Oomycota</taxon>
        <taxon>Saprolegniomycetes</taxon>
        <taxon>Saprolegniales</taxon>
        <taxon>Verrucalvaceae</taxon>
        <taxon>Aphanomyces</taxon>
    </lineage>
</organism>
<dbReference type="VEuPathDB" id="FungiDB:H257_05682"/>
<feature type="region of interest" description="Disordered" evidence="1">
    <location>
        <begin position="101"/>
        <end position="169"/>
    </location>
</feature>
<dbReference type="Proteomes" id="UP000265716">
    <property type="component" value="Unassembled WGS sequence"/>
</dbReference>
<evidence type="ECO:0000313" key="2">
    <source>
        <dbReference type="EMBL" id="RHY44125.1"/>
    </source>
</evidence>
<accession>A0A397CJG4</accession>
<protein>
    <submittedName>
        <fullName evidence="2">Uncharacterized protein</fullName>
    </submittedName>
</protein>
<reference evidence="2 3" key="1">
    <citation type="submission" date="2018-08" db="EMBL/GenBank/DDBJ databases">
        <title>Aphanomyces genome sequencing and annotation.</title>
        <authorList>
            <person name="Minardi D."/>
            <person name="Oidtmann B."/>
            <person name="Van Der Giezen M."/>
            <person name="Studholme D.J."/>
        </authorList>
    </citation>
    <scope>NUCLEOTIDE SEQUENCE [LARGE SCALE GENOMIC DNA]</scope>
    <source>
        <strain evidence="2 3">SA</strain>
    </source>
</reference>
<name>A0A397CJG4_APHAT</name>
<dbReference type="AlphaFoldDB" id="A0A397CJG4"/>
<dbReference type="EMBL" id="QUTC01008361">
    <property type="protein sequence ID" value="RHY44125.1"/>
    <property type="molecule type" value="Genomic_DNA"/>
</dbReference>
<gene>
    <name evidence="2" type="ORF">DYB38_008778</name>
</gene>
<feature type="compositionally biased region" description="Polar residues" evidence="1">
    <location>
        <begin position="132"/>
        <end position="146"/>
    </location>
</feature>
<evidence type="ECO:0000313" key="3">
    <source>
        <dbReference type="Proteomes" id="UP000265716"/>
    </source>
</evidence>
<proteinExistence type="predicted"/>
<sequence>MSSSLVASTTPPALQPVTALSPSGSPTDTMNPTLHDSVHLPGELQPLEAAGTTRAVRRETTGGSSDPHDPVALDAGEGDPAEAVLLGSAPPLVSAVDPRAVEPRHQPLSSQVARVESTPCQQPIRDQHSDATESTLPSLHTAQPASTRRVVDLSDPLPSTVPTPTPPTYASVMRRGGQASKGSVKVTLCRPTRANLAKLLELASDEETSDDAMFQAIEDALSYPKRIGTTTFWIDTSDALMSQTNDKIIKSLFEDNKDAPWAHLMQDFVQVNKARGGDVVVTVTDEETRLGMSGQSIRLLGKEFSVVASSTTGNRNPSHRQHDDLHDLYYMDIVGTRFNFDARAVLNALRRLKTNPVFISYKLAYSSSTQKSNTHPNIWRVYFNTPSQPAALLVKGHPVDQIMLHGVHYGVFVKDYQPAPTRNGRRQTHCIDLDKLLVTPTTFPEPQTQEGENKRAKVHATDALPTPVPLLEEHSWAPTADTPITTDITMEEETTQVDLDAPDVQTSTEVFQSMVDGMEVDDFEKPRKPLKRTREEKGDPKLTWVTDNMYDALSHVNVNSRTVPLPQYLPVNSYCMDIIVPSSTMYHSRTSIRRMRTRASNMQWHPNNLTMKEIIATLNMLGDEHDADVAHTKLTEAAATDPVDIAPLLLGAKAVELWKWINTDPYKANCDLTRVFLEEPKALRVVAHLHAWHRWLVASALPKVTPFHTTFETVFGRKPNEEFMRNAFPHSAQISATLPQEWGVPIEEVELALSAFEILLATQMAPYFFEEAWLVCVTKQPVVWLPVNKTYNMVAPDTLWNLLHSTVGHHLVTQMRTTHPGELMDTLAHLQAHHLRYETYNMLMFVPGPVPTLAFGTPYRM</sequence>